<name>A0ABU6CX83_9GAMM</name>
<reference evidence="2" key="1">
    <citation type="submission" date="2023-07" db="EMBL/GenBank/DDBJ databases">
        <title>The carbon used by Thiothrix.</title>
        <authorList>
            <person name="Chen L."/>
        </authorList>
    </citation>
    <scope>NUCLEOTIDE SEQUENCE [LARGE SCALE GENOMIC DNA]</scope>
</reference>
<gene>
    <name evidence="1" type="ORF">VSS37_10475</name>
</gene>
<protein>
    <submittedName>
        <fullName evidence="1">Uncharacterized protein</fullName>
    </submittedName>
</protein>
<comment type="caution">
    <text evidence="1">The sequence shown here is derived from an EMBL/GenBank/DDBJ whole genome shotgun (WGS) entry which is preliminary data.</text>
</comment>
<organism evidence="1 2">
    <name type="scientific">Candidatus Thiothrix phosphatis</name>
    <dbReference type="NCBI Taxonomy" id="3112415"/>
    <lineage>
        <taxon>Bacteria</taxon>
        <taxon>Pseudomonadati</taxon>
        <taxon>Pseudomonadota</taxon>
        <taxon>Gammaproteobacteria</taxon>
        <taxon>Thiotrichales</taxon>
        <taxon>Thiotrichaceae</taxon>
        <taxon>Thiothrix</taxon>
    </lineage>
</organism>
<evidence type="ECO:0000313" key="1">
    <source>
        <dbReference type="EMBL" id="MEB4591404.1"/>
    </source>
</evidence>
<dbReference type="Proteomes" id="UP001308005">
    <property type="component" value="Unassembled WGS sequence"/>
</dbReference>
<sequence>MKPIITGIQAETLTPFAYHSLMVQSGTATLPELVSDQALMFGLAASLGMMRNTVCLPEKDYRRDLEAMPWRASVLATDAPRLLPPVARRLNLEEEGGMPQRLYAVTSSGNLKTYFFTQEVPPGVVFQGALFGFDPFAYSGEDELVIRIGLHRNGMLRLRRADIGQVRLNAATAALFARELPVERYLLYGLQLTARMPVKQALQEVQQWN</sequence>
<proteinExistence type="predicted"/>
<evidence type="ECO:0000313" key="2">
    <source>
        <dbReference type="Proteomes" id="UP001308005"/>
    </source>
</evidence>
<accession>A0ABU6CX83</accession>
<dbReference type="EMBL" id="JAYMYJ010000101">
    <property type="protein sequence ID" value="MEB4591404.1"/>
    <property type="molecule type" value="Genomic_DNA"/>
</dbReference>
<keyword evidence="2" id="KW-1185">Reference proteome</keyword>
<dbReference type="RefSeq" id="WP_324694979.1">
    <property type="nucleotide sequence ID" value="NZ_JAYMYJ010000101.1"/>
</dbReference>